<evidence type="ECO:0000313" key="2">
    <source>
        <dbReference type="Proteomes" id="UP000322391"/>
    </source>
</evidence>
<evidence type="ECO:0000313" key="1">
    <source>
        <dbReference type="EMBL" id="QEG07631.1"/>
    </source>
</evidence>
<dbReference type="EMBL" id="MK770412">
    <property type="protein sequence ID" value="QEG07631.1"/>
    <property type="molecule type" value="Genomic_DNA"/>
</dbReference>
<accession>A0A5B9N7X2</accession>
<proteinExistence type="predicted"/>
<dbReference type="Proteomes" id="UP000322391">
    <property type="component" value="Segment"/>
</dbReference>
<reference evidence="1 2" key="1">
    <citation type="submission" date="2019-04" db="EMBL/GenBank/DDBJ databases">
        <title>Salmonella bacteriophage diversity and host specificity revealed by physiological characterization and whole genome sequencing.</title>
        <authorList>
            <person name="Fong K."/>
            <person name="Wang S."/>
            <person name="Delaquis P."/>
            <person name="Tremblay D."/>
            <person name="Moineau S."/>
            <person name="Levesque R."/>
            <person name="Goodridge L."/>
        </authorList>
    </citation>
    <scope>NUCLEOTIDE SEQUENCE [LARGE SCALE GENOMIC DNA]</scope>
</reference>
<keyword evidence="2" id="KW-1185">Reference proteome</keyword>
<name>A0A5B9N7X2_9CAUD</name>
<protein>
    <submittedName>
        <fullName evidence="1">Uncharacterized protein</fullName>
    </submittedName>
</protein>
<sequence length="284" mass="31443">MTKEQQLDQTMNQLQVEFKQELKTLTDKFGIKPTGNPEVPFMVALSASGLLEIISKGTTEKIQNTDTDTAADLENAYGEVEVAGARKLMIATCQTLIAAWGLWVAGQPYNYPELFAKYSEALKGLDESDDAQYQTLVRETLAKANESTAAFVEKTGAGDYDKTLQELNESMQVFFAQTQGTEVYTVSLSAALVQVSTEVLVHSHYLMKEGIAPDFDTFCQQVAPMTAFLFSQLLEQVMDFCIKKDMVQKLGQAGADEFEAELATLSKRYSEKARFEVQNAGLDQ</sequence>
<organism evidence="1 2">
    <name type="scientific">Salmonella phage SE5</name>
    <dbReference type="NCBI Taxonomy" id="2575329"/>
    <lineage>
        <taxon>Viruses</taxon>
        <taxon>Duplodnaviria</taxon>
        <taxon>Heunggongvirae</taxon>
        <taxon>Uroviricota</taxon>
        <taxon>Caudoviricetes</taxon>
        <taxon>Andersonviridae</taxon>
        <taxon>Ounavirinae</taxon>
        <taxon>Kolesnikvirus</taxon>
        <taxon>Kolesnikvirus SE5</taxon>
    </lineage>
</organism>